<sequence length="261" mass="29887">MNDEQVSKAIFWNENDNSSDVLNRSTHPNDTLIPLQKYVELRIGGFWAAYCITFLILLVGFGVYHSRMWKEVGGPKLNSRPLDDWNDWNVTPREFLPKFSDVYVIKQDSSVRPKKHSRWTQRRLENLRSTFASSYFRHKLRQPPLDVGDIPTPSSSQPVFPPADDDDELSFVSTQISSDSEDSCSRLSPEVPSSPLPLLHSSPVIPIVSETDAFRAFHDEEEEDSETEQFQRVIVERHDRRLLAVPVEVHPVPASSLSIDR</sequence>
<dbReference type="EMBL" id="OB660454">
    <property type="protein sequence ID" value="CAD7224861.1"/>
    <property type="molecule type" value="Genomic_DNA"/>
</dbReference>
<organism evidence="1">
    <name type="scientific">Cyprideis torosa</name>
    <dbReference type="NCBI Taxonomy" id="163714"/>
    <lineage>
        <taxon>Eukaryota</taxon>
        <taxon>Metazoa</taxon>
        <taxon>Ecdysozoa</taxon>
        <taxon>Arthropoda</taxon>
        <taxon>Crustacea</taxon>
        <taxon>Oligostraca</taxon>
        <taxon>Ostracoda</taxon>
        <taxon>Podocopa</taxon>
        <taxon>Podocopida</taxon>
        <taxon>Cytherocopina</taxon>
        <taxon>Cytheroidea</taxon>
        <taxon>Cytherideidae</taxon>
        <taxon>Cyprideis</taxon>
    </lineage>
</organism>
<dbReference type="AlphaFoldDB" id="A0A7R8W4U9"/>
<name>A0A7R8W4U9_9CRUS</name>
<accession>A0A7R8W4U9</accession>
<protein>
    <submittedName>
        <fullName evidence="1">Uncharacterized protein</fullName>
    </submittedName>
</protein>
<proteinExistence type="predicted"/>
<evidence type="ECO:0000313" key="1">
    <source>
        <dbReference type="EMBL" id="CAD7224861.1"/>
    </source>
</evidence>
<reference evidence="1" key="1">
    <citation type="submission" date="2020-11" db="EMBL/GenBank/DDBJ databases">
        <authorList>
            <person name="Tran Van P."/>
        </authorList>
    </citation>
    <scope>NUCLEOTIDE SEQUENCE</scope>
</reference>
<gene>
    <name evidence="1" type="ORF">CTOB1V02_LOCUS2813</name>
</gene>